<dbReference type="InterPro" id="IPR003593">
    <property type="entry name" value="AAA+_ATPase"/>
</dbReference>
<comment type="similarity">
    <text evidence="1">Belongs to the ABC transporter superfamily.</text>
</comment>
<dbReference type="PANTHER" id="PTHR43335:SF8">
    <property type="entry name" value="ABC TRANSPORTER, ATP-BINDING PROTEIN"/>
    <property type="match status" value="1"/>
</dbReference>
<evidence type="ECO:0000256" key="4">
    <source>
        <dbReference type="ARBA" id="ARBA00022840"/>
    </source>
</evidence>
<evidence type="ECO:0000313" key="6">
    <source>
        <dbReference type="EMBL" id="RHA89280.1"/>
    </source>
</evidence>
<dbReference type="GO" id="GO:0005524">
    <property type="term" value="F:ATP binding"/>
    <property type="evidence" value="ECO:0007669"/>
    <property type="project" value="UniProtKB-KW"/>
</dbReference>
<gene>
    <name evidence="6" type="ORF">DW914_07655</name>
</gene>
<evidence type="ECO:0000256" key="3">
    <source>
        <dbReference type="ARBA" id="ARBA00022741"/>
    </source>
</evidence>
<dbReference type="PANTHER" id="PTHR43335">
    <property type="entry name" value="ABC TRANSPORTER, ATP-BINDING PROTEIN"/>
    <property type="match status" value="1"/>
</dbReference>
<proteinExistence type="inferred from homology"/>
<dbReference type="PROSITE" id="PS50893">
    <property type="entry name" value="ABC_TRANSPORTER_2"/>
    <property type="match status" value="1"/>
</dbReference>
<dbReference type="InterPro" id="IPR017871">
    <property type="entry name" value="ABC_transporter-like_CS"/>
</dbReference>
<dbReference type="CDD" id="cd03268">
    <property type="entry name" value="ABC_BcrA_bacitracin_resist"/>
    <property type="match status" value="1"/>
</dbReference>
<dbReference type="SMART" id="SM00382">
    <property type="entry name" value="AAA"/>
    <property type="match status" value="1"/>
</dbReference>
<dbReference type="PROSITE" id="PS00211">
    <property type="entry name" value="ABC_TRANSPORTER_1"/>
    <property type="match status" value="1"/>
</dbReference>
<dbReference type="Gene3D" id="3.40.50.300">
    <property type="entry name" value="P-loop containing nucleotide triphosphate hydrolases"/>
    <property type="match status" value="1"/>
</dbReference>
<dbReference type="InterPro" id="IPR027417">
    <property type="entry name" value="P-loop_NTPase"/>
</dbReference>
<dbReference type="SUPFAM" id="SSF52540">
    <property type="entry name" value="P-loop containing nucleoside triphosphate hydrolases"/>
    <property type="match status" value="1"/>
</dbReference>
<dbReference type="GO" id="GO:0016887">
    <property type="term" value="F:ATP hydrolysis activity"/>
    <property type="evidence" value="ECO:0007669"/>
    <property type="project" value="InterPro"/>
</dbReference>
<keyword evidence="2" id="KW-0813">Transport</keyword>
<feature type="domain" description="ABC transporter" evidence="5">
    <location>
        <begin position="6"/>
        <end position="234"/>
    </location>
</feature>
<dbReference type="Proteomes" id="UP000283492">
    <property type="component" value="Unassembled WGS sequence"/>
</dbReference>
<dbReference type="RefSeq" id="WP_118581112.1">
    <property type="nucleotide sequence ID" value="NZ_CABJFX010000011.1"/>
</dbReference>
<comment type="caution">
    <text evidence="6">The sequence shown here is derived from an EMBL/GenBank/DDBJ whole genome shotgun (WGS) entry which is preliminary data.</text>
</comment>
<keyword evidence="3" id="KW-0547">Nucleotide-binding</keyword>
<dbReference type="AlphaFoldDB" id="A0A3R6DMT4"/>
<keyword evidence="4 6" id="KW-0067">ATP-binding</keyword>
<sequence>MNDLVIETNDLTKCYGEQACVAQLCLHVPKGKIYALLGRNGAGKTTTMKMLLNLVKPTSGFIKIFNDIHLEDASKAYSRIGALIETPGFYDNLTGRENLEIIARLRGLNSIESVDQALSVVNLDKNDKKIFEKYSLGMKQRLGIAAAIMHKPEILILDEPMNGLDPIGIYEMREYLVNLCKEGNTTVFISSHILSEIEQIADVIGVMNHGRLLEEESITDLHKRLRRYAEYEVSNVEYVFSLLKERLDVSEILIDSKNRIRLFGKEMHRIEEINSYLIQNNIPIRQIRIEEEKLEDYFSELIGGGEIG</sequence>
<name>A0A3R6DMT4_9FIRM</name>
<dbReference type="InterPro" id="IPR003439">
    <property type="entry name" value="ABC_transporter-like_ATP-bd"/>
</dbReference>
<evidence type="ECO:0000256" key="2">
    <source>
        <dbReference type="ARBA" id="ARBA00022448"/>
    </source>
</evidence>
<evidence type="ECO:0000313" key="7">
    <source>
        <dbReference type="Proteomes" id="UP000283492"/>
    </source>
</evidence>
<evidence type="ECO:0000259" key="5">
    <source>
        <dbReference type="PROSITE" id="PS50893"/>
    </source>
</evidence>
<accession>A0A3R6DMT4</accession>
<dbReference type="Pfam" id="PF00005">
    <property type="entry name" value="ABC_tran"/>
    <property type="match status" value="1"/>
</dbReference>
<organism evidence="6 7">
    <name type="scientific">Roseburia inulinivorans</name>
    <dbReference type="NCBI Taxonomy" id="360807"/>
    <lineage>
        <taxon>Bacteria</taxon>
        <taxon>Bacillati</taxon>
        <taxon>Bacillota</taxon>
        <taxon>Clostridia</taxon>
        <taxon>Lachnospirales</taxon>
        <taxon>Lachnospiraceae</taxon>
        <taxon>Roseburia</taxon>
    </lineage>
</organism>
<reference evidence="6 7" key="1">
    <citation type="submission" date="2018-08" db="EMBL/GenBank/DDBJ databases">
        <title>A genome reference for cultivated species of the human gut microbiota.</title>
        <authorList>
            <person name="Zou Y."/>
            <person name="Xue W."/>
            <person name="Luo G."/>
        </authorList>
    </citation>
    <scope>NUCLEOTIDE SEQUENCE [LARGE SCALE GENOMIC DNA]</scope>
    <source>
        <strain evidence="6 7">AM42-1AC</strain>
    </source>
</reference>
<dbReference type="EMBL" id="QSFX01000011">
    <property type="protein sequence ID" value="RHA89280.1"/>
    <property type="molecule type" value="Genomic_DNA"/>
</dbReference>
<protein>
    <submittedName>
        <fullName evidence="6">ABC transporter ATP-binding protein</fullName>
    </submittedName>
</protein>
<evidence type="ECO:0000256" key="1">
    <source>
        <dbReference type="ARBA" id="ARBA00005417"/>
    </source>
</evidence>